<dbReference type="InParanoid" id="A0A0Q9VYC7"/>
<keyword evidence="1" id="KW-1015">Disulfide bond</keyword>
<dbReference type="PROSITE" id="PS00134">
    <property type="entry name" value="TRYPSIN_HIS"/>
    <property type="match status" value="1"/>
</dbReference>
<dbReference type="InterPro" id="IPR051333">
    <property type="entry name" value="CLIP_Serine_Protease"/>
</dbReference>
<organism evidence="5 6">
    <name type="scientific">Drosophila virilis</name>
    <name type="common">Fruit fly</name>
    <dbReference type="NCBI Taxonomy" id="7244"/>
    <lineage>
        <taxon>Eukaryota</taxon>
        <taxon>Metazoa</taxon>
        <taxon>Ecdysozoa</taxon>
        <taxon>Arthropoda</taxon>
        <taxon>Hexapoda</taxon>
        <taxon>Insecta</taxon>
        <taxon>Pterygota</taxon>
        <taxon>Neoptera</taxon>
        <taxon>Endopterygota</taxon>
        <taxon>Diptera</taxon>
        <taxon>Brachycera</taxon>
        <taxon>Muscomorpha</taxon>
        <taxon>Ephydroidea</taxon>
        <taxon>Drosophilidae</taxon>
        <taxon>Drosophila</taxon>
    </lineage>
</organism>
<dbReference type="PANTHER" id="PTHR24260:SF136">
    <property type="entry name" value="GH08193P-RELATED"/>
    <property type="match status" value="1"/>
</dbReference>
<dbReference type="InterPro" id="IPR033116">
    <property type="entry name" value="TRYPSIN_SER"/>
</dbReference>
<evidence type="ECO:0000256" key="1">
    <source>
        <dbReference type="ARBA" id="ARBA00023157"/>
    </source>
</evidence>
<dbReference type="InterPro" id="IPR001254">
    <property type="entry name" value="Trypsin_dom"/>
</dbReference>
<dbReference type="GO" id="GO:0004252">
    <property type="term" value="F:serine-type endopeptidase activity"/>
    <property type="evidence" value="ECO:0007669"/>
    <property type="project" value="InterPro"/>
</dbReference>
<accession>A0A0Q9VYC7</accession>
<dbReference type="AlphaFoldDB" id="A0A0Q9VYC7"/>
<dbReference type="CDD" id="cd00190">
    <property type="entry name" value="Tryp_SPc"/>
    <property type="match status" value="1"/>
</dbReference>
<keyword evidence="6" id="KW-1185">Reference proteome</keyword>
<dbReference type="InterPro" id="IPR009003">
    <property type="entry name" value="Peptidase_S1_PA"/>
</dbReference>
<keyword evidence="2" id="KW-0720">Serine protease</keyword>
<dbReference type="STRING" id="7244.A0A0Q9VYC7"/>
<gene>
    <name evidence="5" type="primary">Dvir\GJ25825</name>
    <name evidence="5" type="ORF">Dvir_GJ25825</name>
</gene>
<dbReference type="SUPFAM" id="SSF50494">
    <property type="entry name" value="Trypsin-like serine proteases"/>
    <property type="match status" value="1"/>
</dbReference>
<dbReference type="Proteomes" id="UP000008792">
    <property type="component" value="Unassembled WGS sequence"/>
</dbReference>
<dbReference type="GO" id="GO:0006508">
    <property type="term" value="P:proteolysis"/>
    <property type="evidence" value="ECO:0007669"/>
    <property type="project" value="UniProtKB-KW"/>
</dbReference>
<proteinExistence type="predicted"/>
<keyword evidence="2" id="KW-0645">Protease</keyword>
<name>A0A0Q9VYC7_DROVI</name>
<keyword evidence="3" id="KW-0732">Signal</keyword>
<dbReference type="EMBL" id="CH940654">
    <property type="protein sequence ID" value="KRF77811.1"/>
    <property type="molecule type" value="Genomic_DNA"/>
</dbReference>
<evidence type="ECO:0000313" key="5">
    <source>
        <dbReference type="EMBL" id="KRF77811.1"/>
    </source>
</evidence>
<feature type="chain" id="PRO_5006386327" evidence="3">
    <location>
        <begin position="20"/>
        <end position="340"/>
    </location>
</feature>
<dbReference type="SMART" id="SM00020">
    <property type="entry name" value="Tryp_SPc"/>
    <property type="match status" value="1"/>
</dbReference>
<evidence type="ECO:0000256" key="3">
    <source>
        <dbReference type="SAM" id="SignalP"/>
    </source>
</evidence>
<feature type="signal peptide" evidence="3">
    <location>
        <begin position="1"/>
        <end position="19"/>
    </location>
</feature>
<sequence length="340" mass="38354">MSSYRMKIMFLISITLVNCFPTDTNSEDCEYDCVPFEECKHLKYYAEFTQSENGVKYCSDKDNIVCCWNNEKKVIAEKKCLEFTKIRDFCSREPLIMNGSQPTPHAFPFMALIQNRLLNQSQYESHCGGTLLNSMFVLTAAHCVDKIKFPDREFSVLLGAHDSNNSGTRFNVTEFVHPNFTTDDPYADLALLKLHNEADITTKFIKPACLSTSTSSTTGEYTVGGWGYHNNQNRSNVLLIGTVVKTDSKNCPDDLTFNMDKQICAGPKNDLGDVCNGDSGGPLFTIHNDNDCLFEVFGVLSGGALCTLRYSFSSHTLVSFYREWIESIVWPDETQYILED</sequence>
<dbReference type="PROSITE" id="PS50240">
    <property type="entry name" value="TRYPSIN_DOM"/>
    <property type="match status" value="1"/>
</dbReference>
<dbReference type="Gene3D" id="2.40.10.10">
    <property type="entry name" value="Trypsin-like serine proteases"/>
    <property type="match status" value="1"/>
</dbReference>
<reference evidence="5 6" key="1">
    <citation type="journal article" date="2007" name="Nature">
        <title>Evolution of genes and genomes on the Drosophila phylogeny.</title>
        <authorList>
            <consortium name="Drosophila 12 Genomes Consortium"/>
            <person name="Clark A.G."/>
            <person name="Eisen M.B."/>
            <person name="Smith D.R."/>
            <person name="Bergman C.M."/>
            <person name="Oliver B."/>
            <person name="Markow T.A."/>
            <person name="Kaufman T.C."/>
            <person name="Kellis M."/>
            <person name="Gelbart W."/>
            <person name="Iyer V.N."/>
            <person name="Pollard D.A."/>
            <person name="Sackton T.B."/>
            <person name="Larracuente A.M."/>
            <person name="Singh N.D."/>
            <person name="Abad J.P."/>
            <person name="Abt D.N."/>
            <person name="Adryan B."/>
            <person name="Aguade M."/>
            <person name="Akashi H."/>
            <person name="Anderson W.W."/>
            <person name="Aquadro C.F."/>
            <person name="Ardell D.H."/>
            <person name="Arguello R."/>
            <person name="Artieri C.G."/>
            <person name="Barbash D.A."/>
            <person name="Barker D."/>
            <person name="Barsanti P."/>
            <person name="Batterham P."/>
            <person name="Batzoglou S."/>
            <person name="Begun D."/>
            <person name="Bhutkar A."/>
            <person name="Blanco E."/>
            <person name="Bosak S.A."/>
            <person name="Bradley R.K."/>
            <person name="Brand A.D."/>
            <person name="Brent M.R."/>
            <person name="Brooks A.N."/>
            <person name="Brown R.H."/>
            <person name="Butlin R.K."/>
            <person name="Caggese C."/>
            <person name="Calvi B.R."/>
            <person name="Bernardo de Carvalho A."/>
            <person name="Caspi A."/>
            <person name="Castrezana S."/>
            <person name="Celniker S.E."/>
            <person name="Chang J.L."/>
            <person name="Chapple C."/>
            <person name="Chatterji S."/>
            <person name="Chinwalla A."/>
            <person name="Civetta A."/>
            <person name="Clifton S.W."/>
            <person name="Comeron J.M."/>
            <person name="Costello J.C."/>
            <person name="Coyne J.A."/>
            <person name="Daub J."/>
            <person name="David R.G."/>
            <person name="Delcher A.L."/>
            <person name="Delehaunty K."/>
            <person name="Do C.B."/>
            <person name="Ebling H."/>
            <person name="Edwards K."/>
            <person name="Eickbush T."/>
            <person name="Evans J.D."/>
            <person name="Filipski A."/>
            <person name="Findeiss S."/>
            <person name="Freyhult E."/>
            <person name="Fulton L."/>
            <person name="Fulton R."/>
            <person name="Garcia A.C."/>
            <person name="Gardiner A."/>
            <person name="Garfield D.A."/>
            <person name="Garvin B.E."/>
            <person name="Gibson G."/>
            <person name="Gilbert D."/>
            <person name="Gnerre S."/>
            <person name="Godfrey J."/>
            <person name="Good R."/>
            <person name="Gotea V."/>
            <person name="Gravely B."/>
            <person name="Greenberg A.J."/>
            <person name="Griffiths-Jones S."/>
            <person name="Gross S."/>
            <person name="Guigo R."/>
            <person name="Gustafson E.A."/>
            <person name="Haerty W."/>
            <person name="Hahn M.W."/>
            <person name="Halligan D.L."/>
            <person name="Halpern A.L."/>
            <person name="Halter G.M."/>
            <person name="Han M.V."/>
            <person name="Heger A."/>
            <person name="Hillier L."/>
            <person name="Hinrichs A.S."/>
            <person name="Holmes I."/>
            <person name="Hoskins R.A."/>
            <person name="Hubisz M.J."/>
            <person name="Hultmark D."/>
            <person name="Huntley M.A."/>
            <person name="Jaffe D.B."/>
            <person name="Jagadeeshan S."/>
            <person name="Jeck W.R."/>
            <person name="Johnson J."/>
            <person name="Jones C.D."/>
            <person name="Jordan W.C."/>
            <person name="Karpen G.H."/>
            <person name="Kataoka E."/>
            <person name="Keightley P.D."/>
            <person name="Kheradpour P."/>
            <person name="Kirkness E.F."/>
            <person name="Koerich L.B."/>
            <person name="Kristiansen K."/>
            <person name="Kudrna D."/>
            <person name="Kulathinal R.J."/>
            <person name="Kumar S."/>
            <person name="Kwok R."/>
            <person name="Lander E."/>
            <person name="Langley C.H."/>
            <person name="Lapoint R."/>
            <person name="Lazzaro B.P."/>
            <person name="Lee S.J."/>
            <person name="Levesque L."/>
            <person name="Li R."/>
            <person name="Lin C.F."/>
            <person name="Lin M.F."/>
            <person name="Lindblad-Toh K."/>
            <person name="Llopart A."/>
            <person name="Long M."/>
            <person name="Low L."/>
            <person name="Lozovsky E."/>
            <person name="Lu J."/>
            <person name="Luo M."/>
            <person name="Machado C.A."/>
            <person name="Makalowski W."/>
            <person name="Marzo M."/>
            <person name="Matsuda M."/>
            <person name="Matzkin L."/>
            <person name="McAllister B."/>
            <person name="McBride C.S."/>
            <person name="McKernan B."/>
            <person name="McKernan K."/>
            <person name="Mendez-Lago M."/>
            <person name="Minx P."/>
            <person name="Mollenhauer M.U."/>
            <person name="Montooth K."/>
            <person name="Mount S.M."/>
            <person name="Mu X."/>
            <person name="Myers E."/>
            <person name="Negre B."/>
            <person name="Newfeld S."/>
            <person name="Nielsen R."/>
            <person name="Noor M.A."/>
            <person name="O'Grady P."/>
            <person name="Pachter L."/>
            <person name="Papaceit M."/>
            <person name="Parisi M.J."/>
            <person name="Parisi M."/>
            <person name="Parts L."/>
            <person name="Pedersen J.S."/>
            <person name="Pesole G."/>
            <person name="Phillippy A.M."/>
            <person name="Ponting C.P."/>
            <person name="Pop M."/>
            <person name="Porcelli D."/>
            <person name="Powell J.R."/>
            <person name="Prohaska S."/>
            <person name="Pruitt K."/>
            <person name="Puig M."/>
            <person name="Quesneville H."/>
            <person name="Ram K.R."/>
            <person name="Rand D."/>
            <person name="Rasmussen M.D."/>
            <person name="Reed L.K."/>
            <person name="Reenan R."/>
            <person name="Reily A."/>
            <person name="Remington K.A."/>
            <person name="Rieger T.T."/>
            <person name="Ritchie M.G."/>
            <person name="Robin C."/>
            <person name="Rogers Y.H."/>
            <person name="Rohde C."/>
            <person name="Rozas J."/>
            <person name="Rubenfield M.J."/>
            <person name="Ruiz A."/>
            <person name="Russo S."/>
            <person name="Salzberg S.L."/>
            <person name="Sanchez-Gracia A."/>
            <person name="Saranga D.J."/>
            <person name="Sato H."/>
            <person name="Schaeffer S.W."/>
            <person name="Schatz M.C."/>
            <person name="Schlenke T."/>
            <person name="Schwartz R."/>
            <person name="Segarra C."/>
            <person name="Singh R.S."/>
            <person name="Sirot L."/>
            <person name="Sirota M."/>
            <person name="Sisneros N.B."/>
            <person name="Smith C.D."/>
            <person name="Smith T.F."/>
            <person name="Spieth J."/>
            <person name="Stage D.E."/>
            <person name="Stark A."/>
            <person name="Stephan W."/>
            <person name="Strausberg R.L."/>
            <person name="Strempel S."/>
            <person name="Sturgill D."/>
            <person name="Sutton G."/>
            <person name="Sutton G.G."/>
            <person name="Tao W."/>
            <person name="Teichmann S."/>
            <person name="Tobari Y.N."/>
            <person name="Tomimura Y."/>
            <person name="Tsolas J.M."/>
            <person name="Valente V.L."/>
            <person name="Venter E."/>
            <person name="Venter J.C."/>
            <person name="Vicario S."/>
            <person name="Vieira F.G."/>
            <person name="Vilella A.J."/>
            <person name="Villasante A."/>
            <person name="Walenz B."/>
            <person name="Wang J."/>
            <person name="Wasserman M."/>
            <person name="Watts T."/>
            <person name="Wilson D."/>
            <person name="Wilson R.K."/>
            <person name="Wing R.A."/>
            <person name="Wolfner M.F."/>
            <person name="Wong A."/>
            <person name="Wong G.K."/>
            <person name="Wu C.I."/>
            <person name="Wu G."/>
            <person name="Yamamoto D."/>
            <person name="Yang H.P."/>
            <person name="Yang S.P."/>
            <person name="Yorke J.A."/>
            <person name="Yoshida K."/>
            <person name="Zdobnov E."/>
            <person name="Zhang P."/>
            <person name="Zhang Y."/>
            <person name="Zimin A.V."/>
            <person name="Baldwin J."/>
            <person name="Abdouelleil A."/>
            <person name="Abdulkadir J."/>
            <person name="Abebe A."/>
            <person name="Abera B."/>
            <person name="Abreu J."/>
            <person name="Acer S.C."/>
            <person name="Aftuck L."/>
            <person name="Alexander A."/>
            <person name="An P."/>
            <person name="Anderson E."/>
            <person name="Anderson S."/>
            <person name="Arachi H."/>
            <person name="Azer M."/>
            <person name="Bachantsang P."/>
            <person name="Barry A."/>
            <person name="Bayul T."/>
            <person name="Berlin A."/>
            <person name="Bessette D."/>
            <person name="Bloom T."/>
            <person name="Blye J."/>
            <person name="Boguslavskiy L."/>
            <person name="Bonnet C."/>
            <person name="Boukhgalter B."/>
            <person name="Bourzgui I."/>
            <person name="Brown A."/>
            <person name="Cahill P."/>
            <person name="Channer S."/>
            <person name="Cheshatsang Y."/>
            <person name="Chuda L."/>
            <person name="Citroen M."/>
            <person name="Collymore A."/>
            <person name="Cooke P."/>
            <person name="Costello M."/>
            <person name="D'Aco K."/>
            <person name="Daza R."/>
            <person name="De Haan G."/>
            <person name="DeGray S."/>
            <person name="DeMaso C."/>
            <person name="Dhargay N."/>
            <person name="Dooley K."/>
            <person name="Dooley E."/>
            <person name="Doricent M."/>
            <person name="Dorje P."/>
            <person name="Dorjee K."/>
            <person name="Dupes A."/>
            <person name="Elong R."/>
            <person name="Falk J."/>
            <person name="Farina A."/>
            <person name="Faro S."/>
            <person name="Ferguson D."/>
            <person name="Fisher S."/>
            <person name="Foley C.D."/>
            <person name="Franke A."/>
            <person name="Friedrich D."/>
            <person name="Gadbois L."/>
            <person name="Gearin G."/>
            <person name="Gearin C.R."/>
            <person name="Giannoukos G."/>
            <person name="Goode T."/>
            <person name="Graham J."/>
            <person name="Grandbois E."/>
            <person name="Grewal S."/>
            <person name="Gyaltsen K."/>
            <person name="Hafez N."/>
            <person name="Hagos B."/>
            <person name="Hall J."/>
            <person name="Henson C."/>
            <person name="Hollinger A."/>
            <person name="Honan T."/>
            <person name="Huard M.D."/>
            <person name="Hughes L."/>
            <person name="Hurhula B."/>
            <person name="Husby M.E."/>
            <person name="Kamat A."/>
            <person name="Kanga B."/>
            <person name="Kashin S."/>
            <person name="Khazanovich D."/>
            <person name="Kisner P."/>
            <person name="Lance K."/>
            <person name="Lara M."/>
            <person name="Lee W."/>
            <person name="Lennon N."/>
            <person name="Letendre F."/>
            <person name="LeVine R."/>
            <person name="Lipovsky A."/>
            <person name="Liu X."/>
            <person name="Liu J."/>
            <person name="Liu S."/>
            <person name="Lokyitsang T."/>
            <person name="Lokyitsang Y."/>
            <person name="Lubonja R."/>
            <person name="Lui A."/>
            <person name="MacDonald P."/>
            <person name="Magnisalis V."/>
            <person name="Maru K."/>
            <person name="Matthews C."/>
            <person name="McCusker W."/>
            <person name="McDonough S."/>
            <person name="Mehta T."/>
            <person name="Meldrim J."/>
            <person name="Meneus L."/>
            <person name="Mihai O."/>
            <person name="Mihalev A."/>
            <person name="Mihova T."/>
            <person name="Mittelman R."/>
            <person name="Mlenga V."/>
            <person name="Montmayeur A."/>
            <person name="Mulrain L."/>
            <person name="Navidi A."/>
            <person name="Naylor J."/>
            <person name="Negash T."/>
            <person name="Nguyen T."/>
            <person name="Nguyen N."/>
            <person name="Nicol R."/>
            <person name="Norbu C."/>
            <person name="Norbu N."/>
            <person name="Novod N."/>
            <person name="O'Neill B."/>
            <person name="Osman S."/>
            <person name="Markiewicz E."/>
            <person name="Oyono O.L."/>
            <person name="Patti C."/>
            <person name="Phunkhang P."/>
            <person name="Pierre F."/>
            <person name="Priest M."/>
            <person name="Raghuraman S."/>
            <person name="Rege F."/>
            <person name="Reyes R."/>
            <person name="Rise C."/>
            <person name="Rogov P."/>
            <person name="Ross K."/>
            <person name="Ryan E."/>
            <person name="Settipalli S."/>
            <person name="Shea T."/>
            <person name="Sherpa N."/>
            <person name="Shi L."/>
            <person name="Shih D."/>
            <person name="Sparrow T."/>
            <person name="Spaulding J."/>
            <person name="Stalker J."/>
            <person name="Stange-Thomann N."/>
            <person name="Stavropoulos S."/>
            <person name="Stone C."/>
            <person name="Strader C."/>
            <person name="Tesfaye S."/>
            <person name="Thomson T."/>
            <person name="Thoulutsang Y."/>
            <person name="Thoulutsang D."/>
            <person name="Topham K."/>
            <person name="Topping I."/>
            <person name="Tsamla T."/>
            <person name="Vassiliev H."/>
            <person name="Vo A."/>
            <person name="Wangchuk T."/>
            <person name="Wangdi T."/>
            <person name="Weiand M."/>
            <person name="Wilkinson J."/>
            <person name="Wilson A."/>
            <person name="Yadav S."/>
            <person name="Young G."/>
            <person name="Yu Q."/>
            <person name="Zembek L."/>
            <person name="Zhong D."/>
            <person name="Zimmer A."/>
            <person name="Zwirko Z."/>
            <person name="Jaffe D.B."/>
            <person name="Alvarez P."/>
            <person name="Brockman W."/>
            <person name="Butler J."/>
            <person name="Chin C."/>
            <person name="Gnerre S."/>
            <person name="Grabherr M."/>
            <person name="Kleber M."/>
            <person name="Mauceli E."/>
            <person name="MacCallum I."/>
        </authorList>
    </citation>
    <scope>NUCLEOTIDE SEQUENCE [LARGE SCALE GENOMIC DNA]</scope>
    <source>
        <strain evidence="6">Tucson 15010-1051.87</strain>
    </source>
</reference>
<dbReference type="Pfam" id="PF00089">
    <property type="entry name" value="Trypsin"/>
    <property type="match status" value="1"/>
</dbReference>
<dbReference type="InterPro" id="IPR001314">
    <property type="entry name" value="Peptidase_S1A"/>
</dbReference>
<dbReference type="InterPro" id="IPR018114">
    <property type="entry name" value="TRYPSIN_HIS"/>
</dbReference>
<dbReference type="PANTHER" id="PTHR24260">
    <property type="match status" value="1"/>
</dbReference>
<evidence type="ECO:0000259" key="4">
    <source>
        <dbReference type="PROSITE" id="PS50240"/>
    </source>
</evidence>
<protein>
    <submittedName>
        <fullName evidence="5">Uncharacterized protein, isoform A</fullName>
    </submittedName>
</protein>
<dbReference type="PRINTS" id="PR00722">
    <property type="entry name" value="CHYMOTRYPSIN"/>
</dbReference>
<dbReference type="PROSITE" id="PS00135">
    <property type="entry name" value="TRYPSIN_SER"/>
    <property type="match status" value="1"/>
</dbReference>
<feature type="domain" description="Peptidase S1" evidence="4">
    <location>
        <begin position="96"/>
        <end position="330"/>
    </location>
</feature>
<dbReference type="OrthoDB" id="6339452at2759"/>
<dbReference type="InterPro" id="IPR043504">
    <property type="entry name" value="Peptidase_S1_PA_chymotrypsin"/>
</dbReference>
<evidence type="ECO:0000256" key="2">
    <source>
        <dbReference type="RuleBase" id="RU363034"/>
    </source>
</evidence>
<evidence type="ECO:0000313" key="6">
    <source>
        <dbReference type="Proteomes" id="UP000008792"/>
    </source>
</evidence>
<keyword evidence="2" id="KW-0378">Hydrolase</keyword>
<dbReference type="FunFam" id="2.40.10.10:FF:000068">
    <property type="entry name" value="transmembrane protease serine 2"/>
    <property type="match status" value="1"/>
</dbReference>